<name>A0A0F9IVK1_9ZZZZ</name>
<sequence length="68" mass="7825">MKYFKMTESVSGDIVVLRSNHPINALRRYINECVLVNPNNLAWNFDFEIEDVTKGSTLEPTNLEPIKV</sequence>
<gene>
    <name evidence="1" type="ORF">LCGC14_1609190</name>
</gene>
<evidence type="ECO:0000313" key="1">
    <source>
        <dbReference type="EMBL" id="KKM24044.1"/>
    </source>
</evidence>
<protein>
    <submittedName>
        <fullName evidence="1">Uncharacterized protein</fullName>
    </submittedName>
</protein>
<dbReference type="AlphaFoldDB" id="A0A0F9IVK1"/>
<organism evidence="1">
    <name type="scientific">marine sediment metagenome</name>
    <dbReference type="NCBI Taxonomy" id="412755"/>
    <lineage>
        <taxon>unclassified sequences</taxon>
        <taxon>metagenomes</taxon>
        <taxon>ecological metagenomes</taxon>
    </lineage>
</organism>
<proteinExistence type="predicted"/>
<comment type="caution">
    <text evidence="1">The sequence shown here is derived from an EMBL/GenBank/DDBJ whole genome shotgun (WGS) entry which is preliminary data.</text>
</comment>
<dbReference type="EMBL" id="LAZR01013004">
    <property type="protein sequence ID" value="KKM24044.1"/>
    <property type="molecule type" value="Genomic_DNA"/>
</dbReference>
<reference evidence="1" key="1">
    <citation type="journal article" date="2015" name="Nature">
        <title>Complex archaea that bridge the gap between prokaryotes and eukaryotes.</title>
        <authorList>
            <person name="Spang A."/>
            <person name="Saw J.H."/>
            <person name="Jorgensen S.L."/>
            <person name="Zaremba-Niedzwiedzka K."/>
            <person name="Martijn J."/>
            <person name="Lind A.E."/>
            <person name="van Eijk R."/>
            <person name="Schleper C."/>
            <person name="Guy L."/>
            <person name="Ettema T.J."/>
        </authorList>
    </citation>
    <scope>NUCLEOTIDE SEQUENCE</scope>
</reference>
<accession>A0A0F9IVK1</accession>